<dbReference type="OrthoDB" id="5352132at2759"/>
<dbReference type="PANTHER" id="PTHR28307">
    <property type="entry name" value="PROTEIN PAL1"/>
    <property type="match status" value="1"/>
</dbReference>
<feature type="compositionally biased region" description="Polar residues" evidence="1">
    <location>
        <begin position="76"/>
        <end position="95"/>
    </location>
</feature>
<organism evidence="2 3">
    <name type="scientific">Aspergillus parasiticus (strain ATCC 56775 / NRRL 5862 / SRRC 143 / SU-1)</name>
    <dbReference type="NCBI Taxonomy" id="1403190"/>
    <lineage>
        <taxon>Eukaryota</taxon>
        <taxon>Fungi</taxon>
        <taxon>Dikarya</taxon>
        <taxon>Ascomycota</taxon>
        <taxon>Pezizomycotina</taxon>
        <taxon>Eurotiomycetes</taxon>
        <taxon>Eurotiomycetidae</taxon>
        <taxon>Eurotiales</taxon>
        <taxon>Aspergillaceae</taxon>
        <taxon>Aspergillus</taxon>
        <taxon>Aspergillus subgen. Circumdati</taxon>
    </lineage>
</organism>
<sequence length="541" mass="59649">MNASHQPPTLSYAYPPAMALGPQGSSSSFVWLGSIAERFTSLRGPAPLISVASFRRHFRPFSPVRQPSPQVPGVNLGSNNPFRNRALSPSNSIASGSRPERPTSTNPFLDDYGPLSPQSAPTGTGSMVSPIDRPDMTNNTRDLFENLSLNSNPAPQPTGYRAAPSRPDRPFQNGGASSSHRPTTSRERPERREKDSLDIFADPPSAGLPRPRDRDRRPRRNSESSIMERPKLLDPEDERRRRERRRREREARHRDGKPRSSKKNNYQLDIIDKLDVTSIYGTGMFHHDGPFDACNPNRNRKGQRTAPMQAFPADSANMALGGSGPVNQDINLDLFHGRSEQGYNDYGAIETRKTEGVNFDPTSRIEPVHGEQSMGLGTSTFLDGAPASKAAIQRRESENDQQIRQGAGGLQRKKSLAQRLRGVGSRPSNGRVVSPEASYMAPAGSGHIGTIKANEKNPFFQDYDDAWEKKGARIAEESQGLGRARSTSSPKQSSGLERRHTEDRSYGYDEGRNANGGGGGGFINRMKSLRKPRPERRTSND</sequence>
<evidence type="ECO:0000313" key="2">
    <source>
        <dbReference type="EMBL" id="KJK66325.1"/>
    </source>
</evidence>
<feature type="compositionally biased region" description="Basic and acidic residues" evidence="1">
    <location>
        <begin position="184"/>
        <end position="197"/>
    </location>
</feature>
<proteinExistence type="predicted"/>
<dbReference type="Pfam" id="PF08316">
    <property type="entry name" value="Pal1"/>
    <property type="match status" value="1"/>
</dbReference>
<feature type="region of interest" description="Disordered" evidence="1">
    <location>
        <begin position="387"/>
        <end position="457"/>
    </location>
</feature>
<comment type="caution">
    <text evidence="2">The sequence shown here is derived from an EMBL/GenBank/DDBJ whole genome shotgun (WGS) entry which is preliminary data.</text>
</comment>
<evidence type="ECO:0000313" key="3">
    <source>
        <dbReference type="Proteomes" id="UP000033540"/>
    </source>
</evidence>
<reference evidence="2 3" key="1">
    <citation type="submission" date="2015-02" db="EMBL/GenBank/DDBJ databases">
        <title>Draft genome sequence of Aspergillus parasiticus SU-1.</title>
        <authorList>
            <person name="Yu J."/>
            <person name="Fedorova N."/>
            <person name="Yin Y."/>
            <person name="Losada L."/>
            <person name="Zafar N."/>
            <person name="Taujale R."/>
            <person name="Ehrlich K.C."/>
            <person name="Bhatnagar D."/>
            <person name="Cleveland T.E."/>
            <person name="Bennett J.W."/>
            <person name="Nierman W.C."/>
        </authorList>
    </citation>
    <scope>NUCLEOTIDE SEQUENCE [LARGE SCALE GENOMIC DNA]</scope>
    <source>
        <strain evidence="3">ATCC 56775 / NRRL 5862 / SRRC 143 / SU-1</strain>
    </source>
</reference>
<dbReference type="AlphaFoldDB" id="A0A0F0IF24"/>
<feature type="compositionally biased region" description="Polar residues" evidence="1">
    <location>
        <begin position="136"/>
        <end position="153"/>
    </location>
</feature>
<dbReference type="EMBL" id="JZEE01000310">
    <property type="protein sequence ID" value="KJK66325.1"/>
    <property type="molecule type" value="Genomic_DNA"/>
</dbReference>
<dbReference type="InterPro" id="IPR013226">
    <property type="entry name" value="Pal1"/>
</dbReference>
<feature type="compositionally biased region" description="Polar residues" evidence="1">
    <location>
        <begin position="485"/>
        <end position="495"/>
    </location>
</feature>
<accession>A0A0F0IF24</accession>
<feature type="compositionally biased region" description="Basic and acidic residues" evidence="1">
    <location>
        <begin position="496"/>
        <end position="512"/>
    </location>
</feature>
<dbReference type="GO" id="GO:0005737">
    <property type="term" value="C:cytoplasm"/>
    <property type="evidence" value="ECO:0007669"/>
    <property type="project" value="TreeGrafter"/>
</dbReference>
<gene>
    <name evidence="2" type="ORF">P875_00021562</name>
</gene>
<feature type="compositionally biased region" description="Polar residues" evidence="1">
    <location>
        <begin position="116"/>
        <end position="127"/>
    </location>
</feature>
<dbReference type="PANTHER" id="PTHR28307:SF2">
    <property type="entry name" value="PROTEIN PAL1"/>
    <property type="match status" value="1"/>
</dbReference>
<name>A0A0F0IF24_ASPPU</name>
<dbReference type="STRING" id="1403190.A0A0F0IF24"/>
<feature type="region of interest" description="Disordered" evidence="1">
    <location>
        <begin position="474"/>
        <end position="541"/>
    </location>
</feature>
<dbReference type="Proteomes" id="UP000033540">
    <property type="component" value="Unassembled WGS sequence"/>
</dbReference>
<evidence type="ECO:0000256" key="1">
    <source>
        <dbReference type="SAM" id="MobiDB-lite"/>
    </source>
</evidence>
<protein>
    <submittedName>
        <fullName evidence="2">Pal1 cell morphology protein</fullName>
    </submittedName>
</protein>
<feature type="compositionally biased region" description="Basic and acidic residues" evidence="1">
    <location>
        <begin position="210"/>
        <end position="240"/>
    </location>
</feature>
<feature type="region of interest" description="Disordered" evidence="1">
    <location>
        <begin position="61"/>
        <end position="266"/>
    </location>
</feature>